<proteinExistence type="predicted"/>
<gene>
    <name evidence="1" type="ORF">MRB53_019334</name>
</gene>
<reference evidence="1 2" key="1">
    <citation type="journal article" date="2022" name="Hortic Res">
        <title>A haplotype resolved chromosomal level avocado genome allows analysis of novel avocado genes.</title>
        <authorList>
            <person name="Nath O."/>
            <person name="Fletcher S.J."/>
            <person name="Hayward A."/>
            <person name="Shaw L.M."/>
            <person name="Masouleh A.K."/>
            <person name="Furtado A."/>
            <person name="Henry R.J."/>
            <person name="Mitter N."/>
        </authorList>
    </citation>
    <scope>NUCLEOTIDE SEQUENCE [LARGE SCALE GENOMIC DNA]</scope>
    <source>
        <strain evidence="2">cv. Hass</strain>
    </source>
</reference>
<evidence type="ECO:0000313" key="2">
    <source>
        <dbReference type="Proteomes" id="UP001234297"/>
    </source>
</evidence>
<name>A0ACC2KYX3_PERAE</name>
<dbReference type="EMBL" id="CM056814">
    <property type="protein sequence ID" value="KAJ8626027.1"/>
    <property type="molecule type" value="Genomic_DNA"/>
</dbReference>
<sequence>MGRAPCCDEVGIKKGPWTPEEDQMLMDYIQRHGDGSWRSLPKLAGLNRCGKSCRLRWTNYLRPDIKRGRFIEEEDRVIIKLHSRLGNKWSSIANHLPGRTDNEIKNYWNTHLRKKLLQMGIDPVTHRPRTDLNLLGGLSDFLAASNVCSLMNPWDAAHLARIQLLQTLLGAMTSNIHPAMNLMGSSSFNDYQLNEFLRSNCQLDGLLDGSLGVTNDPTPTHSNFLNLGIQQVPYHNQALEESSVSLEGAINGTVAKTPDCDMYGGSNNIYNQMAIPCAITPAIPTPPLVSSSPELSNGVETFKDNVNPTEFSTPSSTSTTFDAWRELNLDNQSWADIIEQTSPPSWTTEQL</sequence>
<comment type="caution">
    <text evidence="1">The sequence shown here is derived from an EMBL/GenBank/DDBJ whole genome shotgun (WGS) entry which is preliminary data.</text>
</comment>
<accession>A0ACC2KYX3</accession>
<protein>
    <submittedName>
        <fullName evidence="1">Uncharacterized protein</fullName>
    </submittedName>
</protein>
<organism evidence="1 2">
    <name type="scientific">Persea americana</name>
    <name type="common">Avocado</name>
    <dbReference type="NCBI Taxonomy" id="3435"/>
    <lineage>
        <taxon>Eukaryota</taxon>
        <taxon>Viridiplantae</taxon>
        <taxon>Streptophyta</taxon>
        <taxon>Embryophyta</taxon>
        <taxon>Tracheophyta</taxon>
        <taxon>Spermatophyta</taxon>
        <taxon>Magnoliopsida</taxon>
        <taxon>Magnoliidae</taxon>
        <taxon>Laurales</taxon>
        <taxon>Lauraceae</taxon>
        <taxon>Persea</taxon>
    </lineage>
</organism>
<dbReference type="Proteomes" id="UP001234297">
    <property type="component" value="Chromosome 6"/>
</dbReference>
<keyword evidence="2" id="KW-1185">Reference proteome</keyword>
<evidence type="ECO:0000313" key="1">
    <source>
        <dbReference type="EMBL" id="KAJ8626027.1"/>
    </source>
</evidence>